<keyword evidence="3" id="KW-0391">Immunity</keyword>
<keyword evidence="8" id="KW-1185">Reference proteome</keyword>
<evidence type="ECO:0000313" key="7">
    <source>
        <dbReference type="EMBL" id="MBZ3883546.1"/>
    </source>
</evidence>
<evidence type="ECO:0000256" key="1">
    <source>
        <dbReference type="ARBA" id="ARBA00004167"/>
    </source>
</evidence>
<dbReference type="PANTHER" id="PTHR16675:SF251">
    <property type="entry name" value="HLA CLASS I HISTOCOMPATIBILITY ANTIGEN, C ALPHA CHAIN"/>
    <property type="match status" value="1"/>
</dbReference>
<evidence type="ECO:0000256" key="5">
    <source>
        <dbReference type="ARBA" id="ARBA00023180"/>
    </source>
</evidence>
<dbReference type="GO" id="GO:0042605">
    <property type="term" value="F:peptide antigen binding"/>
    <property type="evidence" value="ECO:0007669"/>
    <property type="project" value="TreeGrafter"/>
</dbReference>
<dbReference type="GO" id="GO:0005102">
    <property type="term" value="F:signaling receptor binding"/>
    <property type="evidence" value="ECO:0007669"/>
    <property type="project" value="TreeGrafter"/>
</dbReference>
<comment type="subcellular location">
    <subcellularLocation>
        <location evidence="1">Membrane</location>
        <topology evidence="1">Single-pass membrane protein</topology>
    </subcellularLocation>
</comment>
<dbReference type="InterPro" id="IPR050208">
    <property type="entry name" value="MHC_class-I_related"/>
</dbReference>
<dbReference type="GO" id="GO:0002476">
    <property type="term" value="P:antigen processing and presentation of endogenous peptide antigen via MHC class Ib"/>
    <property type="evidence" value="ECO:0007669"/>
    <property type="project" value="TreeGrafter"/>
</dbReference>
<dbReference type="GO" id="GO:0005615">
    <property type="term" value="C:extracellular space"/>
    <property type="evidence" value="ECO:0007669"/>
    <property type="project" value="TreeGrafter"/>
</dbReference>
<dbReference type="InterPro" id="IPR013783">
    <property type="entry name" value="Ig-like_fold"/>
</dbReference>
<dbReference type="InterPro" id="IPR003006">
    <property type="entry name" value="Ig/MHC_CS"/>
</dbReference>
<keyword evidence="4" id="KW-0472">Membrane</keyword>
<comment type="caution">
    <text evidence="7">The sequence shown here is derived from an EMBL/GenBank/DDBJ whole genome shotgun (WGS) entry which is preliminary data.</text>
</comment>
<dbReference type="AlphaFoldDB" id="A0AA41T3R2"/>
<accession>A0AA41T3R2</accession>
<dbReference type="GO" id="GO:0001916">
    <property type="term" value="P:positive regulation of T cell mediated cytotoxicity"/>
    <property type="evidence" value="ECO:0007669"/>
    <property type="project" value="TreeGrafter"/>
</dbReference>
<dbReference type="Proteomes" id="UP001166674">
    <property type="component" value="Unassembled WGS sequence"/>
</dbReference>
<dbReference type="SUPFAM" id="SSF48726">
    <property type="entry name" value="Immunoglobulin"/>
    <property type="match status" value="1"/>
</dbReference>
<dbReference type="Gene3D" id="2.60.40.10">
    <property type="entry name" value="Immunoglobulins"/>
    <property type="match status" value="1"/>
</dbReference>
<evidence type="ECO:0000256" key="2">
    <source>
        <dbReference type="ARBA" id="ARBA00022451"/>
    </source>
</evidence>
<keyword evidence="5" id="KW-0325">Glycoprotein</keyword>
<feature type="signal peptide" evidence="6">
    <location>
        <begin position="1"/>
        <end position="20"/>
    </location>
</feature>
<dbReference type="GO" id="GO:0098553">
    <property type="term" value="C:lumenal side of endoplasmic reticulum membrane"/>
    <property type="evidence" value="ECO:0007669"/>
    <property type="project" value="UniProtKB-ARBA"/>
</dbReference>
<name>A0AA41T3R2_SCICA</name>
<dbReference type="PANTHER" id="PTHR16675">
    <property type="entry name" value="MHC CLASS I-RELATED"/>
    <property type="match status" value="1"/>
</dbReference>
<dbReference type="GO" id="GO:0042612">
    <property type="term" value="C:MHC class I protein complex"/>
    <property type="evidence" value="ECO:0007669"/>
    <property type="project" value="UniProtKB-KW"/>
</dbReference>
<evidence type="ECO:0000256" key="4">
    <source>
        <dbReference type="ARBA" id="ARBA00023136"/>
    </source>
</evidence>
<dbReference type="InterPro" id="IPR036179">
    <property type="entry name" value="Ig-like_dom_sf"/>
</dbReference>
<gene>
    <name evidence="7" type="ORF">SUZIE_173480</name>
</gene>
<proteinExistence type="predicted"/>
<keyword evidence="2" id="KW-0490">MHC I</keyword>
<protein>
    <submittedName>
        <fullName evidence="7">Patr class I histocompatibility antigen, CH28 alpha chain</fullName>
    </submittedName>
</protein>
<dbReference type="EMBL" id="JAATJV010388017">
    <property type="protein sequence ID" value="MBZ3883546.1"/>
    <property type="molecule type" value="Genomic_DNA"/>
</dbReference>
<dbReference type="GO" id="GO:0030670">
    <property type="term" value="C:phagocytic vesicle membrane"/>
    <property type="evidence" value="ECO:0007669"/>
    <property type="project" value="UniProtKB-ARBA"/>
</dbReference>
<dbReference type="GO" id="GO:0006955">
    <property type="term" value="P:immune response"/>
    <property type="evidence" value="ECO:0007669"/>
    <property type="project" value="TreeGrafter"/>
</dbReference>
<dbReference type="GO" id="GO:0002486">
    <property type="term" value="P:antigen processing and presentation of endogenous peptide antigen via MHC class I via ER pathway, TAP-independent"/>
    <property type="evidence" value="ECO:0007669"/>
    <property type="project" value="TreeGrafter"/>
</dbReference>
<dbReference type="PROSITE" id="PS00290">
    <property type="entry name" value="IG_MHC"/>
    <property type="match status" value="1"/>
</dbReference>
<evidence type="ECO:0000256" key="6">
    <source>
        <dbReference type="SAM" id="SignalP"/>
    </source>
</evidence>
<feature type="chain" id="PRO_5041450264" evidence="6">
    <location>
        <begin position="21"/>
        <end position="82"/>
    </location>
</feature>
<keyword evidence="6" id="KW-0732">Signal</keyword>
<reference evidence="7" key="1">
    <citation type="submission" date="2020-03" db="EMBL/GenBank/DDBJ databases">
        <title>Studies in the Genomics of Life Span.</title>
        <authorList>
            <person name="Glass D."/>
        </authorList>
    </citation>
    <scope>NUCLEOTIDE SEQUENCE</scope>
    <source>
        <strain evidence="7">SUZIE</strain>
        <tissue evidence="7">Muscle</tissue>
    </source>
</reference>
<organism evidence="7 8">
    <name type="scientific">Sciurus carolinensis</name>
    <name type="common">Eastern gray squirrel</name>
    <dbReference type="NCBI Taxonomy" id="30640"/>
    <lineage>
        <taxon>Eukaryota</taxon>
        <taxon>Metazoa</taxon>
        <taxon>Chordata</taxon>
        <taxon>Craniata</taxon>
        <taxon>Vertebrata</taxon>
        <taxon>Euteleostomi</taxon>
        <taxon>Mammalia</taxon>
        <taxon>Eutheria</taxon>
        <taxon>Euarchontoglires</taxon>
        <taxon>Glires</taxon>
        <taxon>Rodentia</taxon>
        <taxon>Sciuromorpha</taxon>
        <taxon>Sciuridae</taxon>
        <taxon>Sciurinae</taxon>
        <taxon>Sciurini</taxon>
        <taxon>Sciurus</taxon>
    </lineage>
</organism>
<dbReference type="GO" id="GO:0009897">
    <property type="term" value="C:external side of plasma membrane"/>
    <property type="evidence" value="ECO:0007669"/>
    <property type="project" value="TreeGrafter"/>
</dbReference>
<sequence>MRVTAPRNLLLLLLGTLALSEPWAGSHFLRYFYTSMSRGHETVETSSAGNGNFQKWVAVVVPAGEEQRYSCHVFHEGLLEMG</sequence>
<evidence type="ECO:0000256" key="3">
    <source>
        <dbReference type="ARBA" id="ARBA00022859"/>
    </source>
</evidence>
<evidence type="ECO:0000313" key="8">
    <source>
        <dbReference type="Proteomes" id="UP001166674"/>
    </source>
</evidence>